<feature type="transmembrane region" description="Helical" evidence="8">
    <location>
        <begin position="32"/>
        <end position="53"/>
    </location>
</feature>
<evidence type="ECO:0000256" key="5">
    <source>
        <dbReference type="ARBA" id="ARBA00022692"/>
    </source>
</evidence>
<keyword evidence="7 8" id="KW-0472">Membrane</keyword>
<evidence type="ECO:0000256" key="3">
    <source>
        <dbReference type="ARBA" id="ARBA00022475"/>
    </source>
</evidence>
<keyword evidence="4" id="KW-0997">Cell inner membrane</keyword>
<dbReference type="GO" id="GO:0003333">
    <property type="term" value="P:amino acid transmembrane transport"/>
    <property type="evidence" value="ECO:0007669"/>
    <property type="project" value="InterPro"/>
</dbReference>
<evidence type="ECO:0000256" key="4">
    <source>
        <dbReference type="ARBA" id="ARBA00022519"/>
    </source>
</evidence>
<feature type="transmembrane region" description="Helical" evidence="8">
    <location>
        <begin position="144"/>
        <end position="161"/>
    </location>
</feature>
<gene>
    <name evidence="9" type="ORF">COX44_01705</name>
</gene>
<accession>A0A2G9YEE5</accession>
<dbReference type="InterPro" id="IPR018227">
    <property type="entry name" value="Amino_acid_transport_2"/>
</dbReference>
<evidence type="ECO:0008006" key="11">
    <source>
        <dbReference type="Google" id="ProtNLM"/>
    </source>
</evidence>
<evidence type="ECO:0000256" key="2">
    <source>
        <dbReference type="ARBA" id="ARBA00022448"/>
    </source>
</evidence>
<feature type="transmembrane region" description="Helical" evidence="8">
    <location>
        <begin position="113"/>
        <end position="132"/>
    </location>
</feature>
<evidence type="ECO:0000256" key="8">
    <source>
        <dbReference type="SAM" id="Phobius"/>
    </source>
</evidence>
<feature type="transmembrane region" description="Helical" evidence="8">
    <location>
        <begin position="309"/>
        <end position="329"/>
    </location>
</feature>
<keyword evidence="2" id="KW-0813">Transport</keyword>
<feature type="transmembrane region" description="Helical" evidence="8">
    <location>
        <begin position="206"/>
        <end position="229"/>
    </location>
</feature>
<keyword evidence="3" id="KW-1003">Cell membrane</keyword>
<dbReference type="PANTHER" id="PTHR32195">
    <property type="entry name" value="OS07G0662800 PROTEIN"/>
    <property type="match status" value="1"/>
</dbReference>
<feature type="transmembrane region" description="Helical" evidence="8">
    <location>
        <begin position="173"/>
        <end position="194"/>
    </location>
</feature>
<organism evidence="9 10">
    <name type="scientific">Candidatus Portnoybacteria bacterium CG23_combo_of_CG06-09_8_20_14_all_37_13</name>
    <dbReference type="NCBI Taxonomy" id="1974819"/>
    <lineage>
        <taxon>Bacteria</taxon>
        <taxon>Candidatus Portnoyibacteriota</taxon>
    </lineage>
</organism>
<evidence type="ECO:0000313" key="9">
    <source>
        <dbReference type="EMBL" id="PIP17103.1"/>
    </source>
</evidence>
<reference evidence="9 10" key="1">
    <citation type="submission" date="2017-09" db="EMBL/GenBank/DDBJ databases">
        <title>Depth-based differentiation of microbial function through sediment-hosted aquifers and enrichment of novel symbionts in the deep terrestrial subsurface.</title>
        <authorList>
            <person name="Probst A.J."/>
            <person name="Ladd B."/>
            <person name="Jarett J.K."/>
            <person name="Geller-Mcgrath D.E."/>
            <person name="Sieber C.M."/>
            <person name="Emerson J.B."/>
            <person name="Anantharaman K."/>
            <person name="Thomas B.C."/>
            <person name="Malmstrom R."/>
            <person name="Stieglmeier M."/>
            <person name="Klingl A."/>
            <person name="Woyke T."/>
            <person name="Ryan C.M."/>
            <person name="Banfield J.F."/>
        </authorList>
    </citation>
    <scope>NUCLEOTIDE SEQUENCE [LARGE SCALE GENOMIC DNA]</scope>
    <source>
        <strain evidence="9">CG23_combo_of_CG06-09_8_20_14_all_37_13</strain>
    </source>
</reference>
<feature type="transmembrane region" description="Helical" evidence="8">
    <location>
        <begin position="81"/>
        <end position="101"/>
    </location>
</feature>
<dbReference type="AlphaFoldDB" id="A0A2G9YEE5"/>
<dbReference type="Proteomes" id="UP000231480">
    <property type="component" value="Unassembled WGS sequence"/>
</dbReference>
<evidence type="ECO:0000256" key="7">
    <source>
        <dbReference type="ARBA" id="ARBA00023136"/>
    </source>
</evidence>
<dbReference type="PANTHER" id="PTHR32195:SF26">
    <property type="entry name" value="TRYPTOPHAN OR TYROSINE TRANSPORTER PROTEIN"/>
    <property type="match status" value="1"/>
</dbReference>
<dbReference type="Gene3D" id="1.20.1740.10">
    <property type="entry name" value="Amino acid/polyamine transporter I"/>
    <property type="match status" value="1"/>
</dbReference>
<keyword evidence="5 8" id="KW-0812">Transmembrane</keyword>
<dbReference type="GO" id="GO:0005886">
    <property type="term" value="C:plasma membrane"/>
    <property type="evidence" value="ECO:0007669"/>
    <property type="project" value="UniProtKB-SubCell"/>
</dbReference>
<dbReference type="Pfam" id="PF03222">
    <property type="entry name" value="Trp_Tyr_perm"/>
    <property type="match status" value="1"/>
</dbReference>
<sequence>MKNFLYAIALLIGTIIGVGVFGIPYVAAQAGFGIALIYLIGLGAIILLVHLFYAEIVLKTPGKHRLVGYAQKYLGKWGKKIATISSVLGLYGALLACIIVAGQFLKAIFNGSAFSWSLIFFLFGALFIFLGLKIIAQAELFMTLFLFAAMAVIFVFGWGHIDWQNLQGLNFSYFFLPYGVILFALSGATAIPQMGELVANKKLKSAVILGTLIPIILFIIFVIVVLGATGPNTTQEALIGLQQILGPKIMFIGLIFGILALITSFLTLGLNIKEIFWYDYKMNKNLAWVLACFVPLFAFILGARNFIGVIGLVGAILGGIDGLIIAIIYSKIKKSWLLPGVLILVFVLGIIYELKILF</sequence>
<evidence type="ECO:0000256" key="6">
    <source>
        <dbReference type="ARBA" id="ARBA00022989"/>
    </source>
</evidence>
<comment type="subcellular location">
    <subcellularLocation>
        <location evidence="1">Cell inner membrane</location>
        <topology evidence="1">Multi-pass membrane protein</topology>
    </subcellularLocation>
</comment>
<evidence type="ECO:0000313" key="10">
    <source>
        <dbReference type="Proteomes" id="UP000231480"/>
    </source>
</evidence>
<comment type="caution">
    <text evidence="9">The sequence shown here is derived from an EMBL/GenBank/DDBJ whole genome shotgun (WGS) entry which is preliminary data.</text>
</comment>
<evidence type="ECO:0000256" key="1">
    <source>
        <dbReference type="ARBA" id="ARBA00004429"/>
    </source>
</evidence>
<keyword evidence="6 8" id="KW-1133">Transmembrane helix</keyword>
<name>A0A2G9YEE5_9BACT</name>
<feature type="transmembrane region" description="Helical" evidence="8">
    <location>
        <begin position="5"/>
        <end position="26"/>
    </location>
</feature>
<feature type="transmembrane region" description="Helical" evidence="8">
    <location>
        <begin position="336"/>
        <end position="354"/>
    </location>
</feature>
<feature type="transmembrane region" description="Helical" evidence="8">
    <location>
        <begin position="249"/>
        <end position="273"/>
    </location>
</feature>
<protein>
    <recommendedName>
        <fullName evidence="11">Amino acid transporter transmembrane domain-containing protein</fullName>
    </recommendedName>
</protein>
<feature type="transmembrane region" description="Helical" evidence="8">
    <location>
        <begin position="285"/>
        <end position="303"/>
    </location>
</feature>
<proteinExistence type="predicted"/>
<dbReference type="EMBL" id="PCRH01000039">
    <property type="protein sequence ID" value="PIP17103.1"/>
    <property type="molecule type" value="Genomic_DNA"/>
</dbReference>